<reference evidence="4 5" key="2">
    <citation type="journal article" date="2010" name="Stand. Genomic Sci.">
        <title>Complete genome sequence of Xylanimonas cellulosilytica type strain (XIL07).</title>
        <authorList>
            <person name="Foster B."/>
            <person name="Pukall R."/>
            <person name="Abt B."/>
            <person name="Nolan M."/>
            <person name="Glavina Del Rio T."/>
            <person name="Chen F."/>
            <person name="Lucas S."/>
            <person name="Tice H."/>
            <person name="Pitluck S."/>
            <person name="Cheng J.-F."/>
            <person name="Chertkov O."/>
            <person name="Brettin T."/>
            <person name="Han C."/>
            <person name="Detter J.C."/>
            <person name="Bruce D."/>
            <person name="Goodwin L."/>
            <person name="Ivanova N."/>
            <person name="Mavromatis K."/>
            <person name="Pati A."/>
            <person name="Mikhailova N."/>
            <person name="Chen A."/>
            <person name="Palaniappan K."/>
            <person name="Land M."/>
            <person name="Hauser L."/>
            <person name="Chang Y.-J."/>
            <person name="Jeffries C.D."/>
            <person name="Chain P."/>
            <person name="Rohde M."/>
            <person name="Goeker M."/>
            <person name="Bristow J."/>
            <person name="Eisen J.A."/>
            <person name="Markowitz V."/>
            <person name="Hugenholtz P."/>
            <person name="Kyrpides N.C."/>
            <person name="Klenk H.-P."/>
            <person name="Lapidus A."/>
        </authorList>
    </citation>
    <scope>NUCLEOTIDE SEQUENCE [LARGE SCALE GENOMIC DNA]</scope>
    <source>
        <strain evidence="5">DSM 15894 / CECT 5975 / LMG 20990 / XIL07</strain>
    </source>
</reference>
<dbReference type="PANTHER" id="PTHR43420:SF47">
    <property type="entry name" value="N-ACETYLTRANSFERASE DOMAIN-CONTAINING PROTEIN"/>
    <property type="match status" value="1"/>
</dbReference>
<accession>D1BUS8</accession>
<name>D1BUS8_XYLCX</name>
<dbReference type="KEGG" id="xce:Xcel_0280"/>
<dbReference type="PANTHER" id="PTHR43420">
    <property type="entry name" value="ACETYLTRANSFERASE"/>
    <property type="match status" value="1"/>
</dbReference>
<evidence type="ECO:0000256" key="1">
    <source>
        <dbReference type="ARBA" id="ARBA00022679"/>
    </source>
</evidence>
<evidence type="ECO:0000313" key="4">
    <source>
        <dbReference type="EMBL" id="ACZ29319.1"/>
    </source>
</evidence>
<feature type="domain" description="N-acetyltransferase" evidence="3">
    <location>
        <begin position="2"/>
        <end position="190"/>
    </location>
</feature>
<dbReference type="InterPro" id="IPR050680">
    <property type="entry name" value="YpeA/RimI_acetyltransf"/>
</dbReference>
<sequence length="194" mass="22393">MIQIRRMDAYDREVRDEVADLFIEGFYNKLHFFTKDPQRLKVAFRDELRADMFYVAELDGQIAGILAVSSSTRRAVVADKGSLRRGLGFLMGTVAYSALKNDFNSPLPYDDETGYIEWVATAEQARGQGVSTALFQHVLQQLPYTTFVLEVLDFNENAHRLYLKLGFEEYDRRPAKGGEKKVFKERIFMRRRSG</sequence>
<dbReference type="Pfam" id="PF00583">
    <property type="entry name" value="Acetyltransf_1"/>
    <property type="match status" value="1"/>
</dbReference>
<dbReference type="HOGENOM" id="CLU_118513_0_0_11"/>
<dbReference type="AlphaFoldDB" id="D1BUS8"/>
<evidence type="ECO:0000313" key="5">
    <source>
        <dbReference type="Proteomes" id="UP000002255"/>
    </source>
</evidence>
<dbReference type="eggNOG" id="COG0456">
    <property type="taxonomic scope" value="Bacteria"/>
</dbReference>
<dbReference type="RefSeq" id="WP_012877064.1">
    <property type="nucleotide sequence ID" value="NC_013530.1"/>
</dbReference>
<evidence type="ECO:0000259" key="3">
    <source>
        <dbReference type="PROSITE" id="PS51186"/>
    </source>
</evidence>
<proteinExistence type="predicted"/>
<dbReference type="Proteomes" id="UP000002255">
    <property type="component" value="Chromosome"/>
</dbReference>
<dbReference type="GO" id="GO:0016747">
    <property type="term" value="F:acyltransferase activity, transferring groups other than amino-acyl groups"/>
    <property type="evidence" value="ECO:0007669"/>
    <property type="project" value="InterPro"/>
</dbReference>
<evidence type="ECO:0000256" key="2">
    <source>
        <dbReference type="ARBA" id="ARBA00023315"/>
    </source>
</evidence>
<keyword evidence="5" id="KW-1185">Reference proteome</keyword>
<dbReference type="CDD" id="cd04301">
    <property type="entry name" value="NAT_SF"/>
    <property type="match status" value="1"/>
</dbReference>
<keyword evidence="2" id="KW-0012">Acyltransferase</keyword>
<dbReference type="EMBL" id="CP001821">
    <property type="protein sequence ID" value="ACZ29319.1"/>
    <property type="molecule type" value="Genomic_DNA"/>
</dbReference>
<protein>
    <submittedName>
        <fullName evidence="4">GCN5-related N-acetyltransferase</fullName>
    </submittedName>
</protein>
<gene>
    <name evidence="4" type="ordered locus">Xcel_0280</name>
</gene>
<dbReference type="SUPFAM" id="SSF55729">
    <property type="entry name" value="Acyl-CoA N-acyltransferases (Nat)"/>
    <property type="match status" value="1"/>
</dbReference>
<dbReference type="InterPro" id="IPR000182">
    <property type="entry name" value="GNAT_dom"/>
</dbReference>
<dbReference type="Gene3D" id="3.40.630.30">
    <property type="match status" value="1"/>
</dbReference>
<keyword evidence="1" id="KW-0808">Transferase</keyword>
<dbReference type="InterPro" id="IPR016181">
    <property type="entry name" value="Acyl_CoA_acyltransferase"/>
</dbReference>
<dbReference type="STRING" id="446471.Xcel_0280"/>
<organism evidence="4 5">
    <name type="scientific">Xylanimonas cellulosilytica (strain DSM 15894 / JCM 12276 / CECT 5975 / KCTC 9989 / LMG 20990 / NBRC 107835 / XIL07)</name>
    <dbReference type="NCBI Taxonomy" id="446471"/>
    <lineage>
        <taxon>Bacteria</taxon>
        <taxon>Bacillati</taxon>
        <taxon>Actinomycetota</taxon>
        <taxon>Actinomycetes</taxon>
        <taxon>Micrococcales</taxon>
        <taxon>Promicromonosporaceae</taxon>
        <taxon>Xylanimonas</taxon>
    </lineage>
</organism>
<reference evidence="5" key="1">
    <citation type="submission" date="2009-11" db="EMBL/GenBank/DDBJ databases">
        <title>The complete chromosome of Xylanimonas cellulosilytica DSM 15894.</title>
        <authorList>
            <consortium name="US DOE Joint Genome Institute (JGI-PGF)"/>
            <person name="Lucas S."/>
            <person name="Copeland A."/>
            <person name="Lapidus A."/>
            <person name="Glavina del Rio T."/>
            <person name="Dalin E."/>
            <person name="Tice H."/>
            <person name="Bruce D."/>
            <person name="Goodwin L."/>
            <person name="Pitluck S."/>
            <person name="Kyrpides N."/>
            <person name="Mavromatis K."/>
            <person name="Ivanova N."/>
            <person name="Mikhailova N."/>
            <person name="Foster B."/>
            <person name="Clum A."/>
            <person name="Brettin T."/>
            <person name="Detter J.C."/>
            <person name="Han C."/>
            <person name="Larimer F."/>
            <person name="Land M."/>
            <person name="Hauser L."/>
            <person name="Markowitz V."/>
            <person name="Cheng J.F."/>
            <person name="Hugenholtz P."/>
            <person name="Woyke T."/>
            <person name="Wu D."/>
            <person name="Gehrich-Schroeter G."/>
            <person name="Schneider S."/>
            <person name="Pukall S.R."/>
            <person name="Klenk H.P."/>
            <person name="Eisen J.A."/>
        </authorList>
    </citation>
    <scope>NUCLEOTIDE SEQUENCE [LARGE SCALE GENOMIC DNA]</scope>
    <source>
        <strain evidence="5">DSM 15894 / CECT 5975 / LMG 20990 / XIL07</strain>
    </source>
</reference>
<dbReference type="PROSITE" id="PS51186">
    <property type="entry name" value="GNAT"/>
    <property type="match status" value="1"/>
</dbReference>